<dbReference type="Gene3D" id="1.10.390.10">
    <property type="entry name" value="Neutral Protease Domain 2"/>
    <property type="match status" value="1"/>
</dbReference>
<dbReference type="AlphaFoldDB" id="A0AAW3ZNZ3"/>
<dbReference type="Proteomes" id="UP000613768">
    <property type="component" value="Unassembled WGS sequence"/>
</dbReference>
<feature type="domain" description="Peptidase M1 membrane alanine aminopeptidase" evidence="3">
    <location>
        <begin position="879"/>
        <end position="1074"/>
    </location>
</feature>
<evidence type="ECO:0000313" key="4">
    <source>
        <dbReference type="EMBL" id="MBD8526887.1"/>
    </source>
</evidence>
<evidence type="ECO:0000256" key="1">
    <source>
        <dbReference type="SAM" id="MobiDB-lite"/>
    </source>
</evidence>
<evidence type="ECO:0000256" key="2">
    <source>
        <dbReference type="SAM" id="Phobius"/>
    </source>
</evidence>
<feature type="transmembrane region" description="Helical" evidence="2">
    <location>
        <begin position="101"/>
        <end position="125"/>
    </location>
</feature>
<dbReference type="GO" id="GO:0016020">
    <property type="term" value="C:membrane"/>
    <property type="evidence" value="ECO:0007669"/>
    <property type="project" value="TreeGrafter"/>
</dbReference>
<dbReference type="InterPro" id="IPR014782">
    <property type="entry name" value="Peptidase_M1_dom"/>
</dbReference>
<keyword evidence="2" id="KW-0472">Membrane</keyword>
<dbReference type="PANTHER" id="PTHR11533:SF174">
    <property type="entry name" value="PUROMYCIN-SENSITIVE AMINOPEPTIDASE-RELATED"/>
    <property type="match status" value="1"/>
</dbReference>
<dbReference type="Pfam" id="PF01433">
    <property type="entry name" value="Peptidase_M1"/>
    <property type="match status" value="1"/>
</dbReference>
<feature type="transmembrane region" description="Helical" evidence="2">
    <location>
        <begin position="463"/>
        <end position="484"/>
    </location>
</feature>
<name>A0AAW3ZNZ3_9GAMM</name>
<evidence type="ECO:0000259" key="3">
    <source>
        <dbReference type="Pfam" id="PF01433"/>
    </source>
</evidence>
<keyword evidence="2" id="KW-1133">Transmembrane helix</keyword>
<dbReference type="GO" id="GO:0008270">
    <property type="term" value="F:zinc ion binding"/>
    <property type="evidence" value="ECO:0007669"/>
    <property type="project" value="InterPro"/>
</dbReference>
<gene>
    <name evidence="4" type="ORF">IFO71_14190</name>
</gene>
<feature type="region of interest" description="Disordered" evidence="1">
    <location>
        <begin position="274"/>
        <end position="296"/>
    </location>
</feature>
<feature type="transmembrane region" description="Helical" evidence="2">
    <location>
        <begin position="145"/>
        <end position="165"/>
    </location>
</feature>
<dbReference type="InterPro" id="IPR050344">
    <property type="entry name" value="Peptidase_M1_aminopeptidases"/>
</dbReference>
<dbReference type="PANTHER" id="PTHR11533">
    <property type="entry name" value="PROTEASE M1 ZINC METALLOPROTEASE"/>
    <property type="match status" value="1"/>
</dbReference>
<keyword evidence="5" id="KW-1185">Reference proteome</keyword>
<proteinExistence type="predicted"/>
<keyword evidence="2" id="KW-0812">Transmembrane</keyword>
<feature type="transmembrane region" description="Helical" evidence="2">
    <location>
        <begin position="249"/>
        <end position="267"/>
    </location>
</feature>
<dbReference type="SUPFAM" id="SSF55486">
    <property type="entry name" value="Metalloproteases ('zincins'), catalytic domain"/>
    <property type="match status" value="1"/>
</dbReference>
<dbReference type="EMBL" id="JACYTR010000034">
    <property type="protein sequence ID" value="MBD8526887.1"/>
    <property type="molecule type" value="Genomic_DNA"/>
</dbReference>
<comment type="caution">
    <text evidence="4">The sequence shown here is derived from an EMBL/GenBank/DDBJ whole genome shotgun (WGS) entry which is preliminary data.</text>
</comment>
<reference evidence="4 5" key="1">
    <citation type="submission" date="2020-09" db="EMBL/GenBank/DDBJ databases">
        <title>Pseudoxanthomonas sp. CAU 1598 isolated from sand of Yaerae Beach.</title>
        <authorList>
            <person name="Kim W."/>
        </authorList>
    </citation>
    <scope>NUCLEOTIDE SEQUENCE [LARGE SCALE GENOMIC DNA]</scope>
    <source>
        <strain evidence="4 5">CAU 1598</strain>
    </source>
</reference>
<feature type="transmembrane region" description="Helical" evidence="2">
    <location>
        <begin position="54"/>
        <end position="72"/>
    </location>
</feature>
<feature type="transmembrane region" description="Helical" evidence="2">
    <location>
        <begin position="545"/>
        <end position="566"/>
    </location>
</feature>
<accession>A0AAW3ZNZ3</accession>
<dbReference type="GO" id="GO:0005615">
    <property type="term" value="C:extracellular space"/>
    <property type="evidence" value="ECO:0007669"/>
    <property type="project" value="TreeGrafter"/>
</dbReference>
<feature type="transmembrane region" description="Helical" evidence="2">
    <location>
        <begin position="381"/>
        <end position="399"/>
    </location>
</feature>
<protein>
    <recommendedName>
        <fullName evidence="3">Peptidase M1 membrane alanine aminopeptidase domain-containing protein</fullName>
    </recommendedName>
</protein>
<dbReference type="GO" id="GO:0070006">
    <property type="term" value="F:metalloaminopeptidase activity"/>
    <property type="evidence" value="ECO:0007669"/>
    <property type="project" value="TreeGrafter"/>
</dbReference>
<dbReference type="GO" id="GO:0005737">
    <property type="term" value="C:cytoplasm"/>
    <property type="evidence" value="ECO:0007669"/>
    <property type="project" value="TreeGrafter"/>
</dbReference>
<feature type="transmembrane region" description="Helical" evidence="2">
    <location>
        <begin position="338"/>
        <end position="361"/>
    </location>
</feature>
<feature type="transmembrane region" description="Helical" evidence="2">
    <location>
        <begin position="177"/>
        <end position="197"/>
    </location>
</feature>
<organism evidence="4 5">
    <name type="scientific">Pseudomarimonas arenosa</name>
    <dbReference type="NCBI Taxonomy" id="2774145"/>
    <lineage>
        <taxon>Bacteria</taxon>
        <taxon>Pseudomonadati</taxon>
        <taxon>Pseudomonadota</taxon>
        <taxon>Gammaproteobacteria</taxon>
        <taxon>Lysobacterales</taxon>
        <taxon>Lysobacteraceae</taxon>
        <taxon>Pseudomarimonas</taxon>
    </lineage>
</organism>
<feature type="transmembrane region" description="Helical" evidence="2">
    <location>
        <begin position="420"/>
        <end position="443"/>
    </location>
</feature>
<dbReference type="RefSeq" id="WP_192030309.1">
    <property type="nucleotide sequence ID" value="NZ_JACYTR010000034.1"/>
</dbReference>
<dbReference type="InterPro" id="IPR027268">
    <property type="entry name" value="Peptidase_M4/M1_CTD_sf"/>
</dbReference>
<evidence type="ECO:0000313" key="5">
    <source>
        <dbReference type="Proteomes" id="UP000613768"/>
    </source>
</evidence>
<feature type="transmembrane region" description="Helical" evidence="2">
    <location>
        <begin position="496"/>
        <end position="515"/>
    </location>
</feature>
<sequence length="1200" mass="133875">MFSRLLSFDLRLRLRQPSFLMLALASIAYGITLSVQDIGEGLSMLALNAPYRQTYFLALCSSLACFAALIFGTQDLLRDETHGFSELIGARAPLARGASRWLTVQIAVLAVLSLIGLALTLGFALPRADRDALLPLQLAPALGAWLLFVIPNCLISGSLLLYVTLRWRRTGISFSAALLLFSIASGLLIASGAPLFGPSIMRSADSLAWMALLDPFGLVAFFAQTQFLSPAEKQAPLPWPDALLLGNRLIWLAVAALLSWIGLRRLAHEPALCPASRGRSHSGRSGDSPVVSKEQSVTADSTAAAWRWATLCRAQWPRLWAVLKRELATLYGGWSVRLLLALWWLQVVVGVLMTIGTFSAGLSAGRYPSTALLISYCAENLAGFGAAMLLLCSVQLMWADQRHRMDSLIDACDVASHAIYGARMIALCSLPMLMIVLLVATAAGYQASVGYTRFEWSQYASVFWYFGLPLALQAVALLLVQALWQRSRWANPYTALIVGAGYLLLSAVCLPGQLAEYPALQLNQFPRLLRQYSELAGYGLLGERFAALALHWGVVGVCLALLSVLLWPRGAWRWSAALRGRSARRLLTLCLVLCAASAWHLHNQLPTRHDYLGDQALLDDRARYERLHSTFRRKPVAQISRSLTQLAIHPEQQRLEVEAENTLHNRNQVPLETVLISSRWPLTSLKLEGADLIDQSSGLQWHSYRFHLRRPLAPGETSTLRYSLAHRSDRFAIDPALVTNGSYFHQGKIEPALGYVEALEIQDPTQREQRGLPPRAALEEDLAHGSGDARLIAEKRQFEAILSTAGDQIAVSAGELIGQWQREGRRFFHYRSVEPIYPLVGYFSARYAKLSYEHEGIPIEFYVHPDQQRNVETMLRAVRTTLEYCRRWFGDYPYRQLRLVQVPRYHGFGGRASAGVIALNERLFEENVDSAALVSNVLRNTIHEVAHQWWGEKLMPKIAPGHQFLNESLAKYVEAVLIGELQGRRAQTWLGDYNRRRYFAGRAHRSEPEPPLIAADQAYLTYGKGPVVLLGLRALLGEERLNIALHRFMQRHRENMSATADDLVAELSREASAAEATSIQRWLGTVSEYRLALHHAQLSRQLDGRYVAEIELSAERLVDGAVAPERAAAEATIPLVLLESDPRAGAATPLAQRGVEVRRGLQRIRMFSDQRPRFVVIDPDRTRLELDLEDNWLQVEPVRH</sequence>
<feature type="transmembrane region" description="Helical" evidence="2">
    <location>
        <begin position="586"/>
        <end position="602"/>
    </location>
</feature>
<dbReference type="GO" id="GO:0043171">
    <property type="term" value="P:peptide catabolic process"/>
    <property type="evidence" value="ECO:0007669"/>
    <property type="project" value="TreeGrafter"/>
</dbReference>
<dbReference type="GO" id="GO:0042277">
    <property type="term" value="F:peptide binding"/>
    <property type="evidence" value="ECO:0007669"/>
    <property type="project" value="TreeGrafter"/>
</dbReference>